<dbReference type="AlphaFoldDB" id="A0A165KCP6"/>
<feature type="region of interest" description="Disordered" evidence="1">
    <location>
        <begin position="1"/>
        <end position="49"/>
    </location>
</feature>
<name>A0A165KCP6_9BASI</name>
<proteinExistence type="predicted"/>
<evidence type="ECO:0000313" key="3">
    <source>
        <dbReference type="Proteomes" id="UP000076842"/>
    </source>
</evidence>
<dbReference type="EMBL" id="KV423914">
    <property type="protein sequence ID" value="KZT62965.1"/>
    <property type="molecule type" value="Genomic_DNA"/>
</dbReference>
<dbReference type="InParanoid" id="A0A165KCP6"/>
<feature type="compositionally biased region" description="Polar residues" evidence="1">
    <location>
        <begin position="94"/>
        <end position="107"/>
    </location>
</feature>
<evidence type="ECO:0000256" key="1">
    <source>
        <dbReference type="SAM" id="MobiDB-lite"/>
    </source>
</evidence>
<accession>A0A165KCP6</accession>
<feature type="region of interest" description="Disordered" evidence="1">
    <location>
        <begin position="81"/>
        <end position="122"/>
    </location>
</feature>
<keyword evidence="3" id="KW-1185">Reference proteome</keyword>
<reference evidence="2 3" key="1">
    <citation type="journal article" date="2016" name="Mol. Biol. Evol.">
        <title>Comparative Genomics of Early-Diverging Mushroom-Forming Fungi Provides Insights into the Origins of Lignocellulose Decay Capabilities.</title>
        <authorList>
            <person name="Nagy L.G."/>
            <person name="Riley R."/>
            <person name="Tritt A."/>
            <person name="Adam C."/>
            <person name="Daum C."/>
            <person name="Floudas D."/>
            <person name="Sun H."/>
            <person name="Yadav J.S."/>
            <person name="Pangilinan J."/>
            <person name="Larsson K.H."/>
            <person name="Matsuura K."/>
            <person name="Barry K."/>
            <person name="Labutti K."/>
            <person name="Kuo R."/>
            <person name="Ohm R.A."/>
            <person name="Bhattacharya S.S."/>
            <person name="Shirouzu T."/>
            <person name="Yoshinaga Y."/>
            <person name="Martin F.M."/>
            <person name="Grigoriev I.V."/>
            <person name="Hibbett D.S."/>
        </authorList>
    </citation>
    <scope>NUCLEOTIDE SEQUENCE [LARGE SCALE GENOMIC DNA]</scope>
    <source>
        <strain evidence="2 3">HHB12733</strain>
    </source>
</reference>
<dbReference type="Proteomes" id="UP000076842">
    <property type="component" value="Unassembled WGS sequence"/>
</dbReference>
<gene>
    <name evidence="2" type="ORF">CALCODRAFT_505338</name>
</gene>
<evidence type="ECO:0000313" key="2">
    <source>
        <dbReference type="EMBL" id="KZT62965.1"/>
    </source>
</evidence>
<protein>
    <submittedName>
        <fullName evidence="2">Uncharacterized protein</fullName>
    </submittedName>
</protein>
<dbReference type="OrthoDB" id="3347279at2759"/>
<sequence>MPPRSRAATPMRKPVDIPDEAPPTASMFDPDRQQTPRTPGPSRLLNAGLAAATSTPANFVPDSADNSFRSAILNASQLTVTPQRPGISAHDLAQQDSPTPSSASHGTVQERASFLPSSANQRTPVKKGIVIREDAGMVSCFDPRDEVLYKLWVG</sequence>
<organism evidence="2 3">
    <name type="scientific">Calocera cornea HHB12733</name>
    <dbReference type="NCBI Taxonomy" id="1353952"/>
    <lineage>
        <taxon>Eukaryota</taxon>
        <taxon>Fungi</taxon>
        <taxon>Dikarya</taxon>
        <taxon>Basidiomycota</taxon>
        <taxon>Agaricomycotina</taxon>
        <taxon>Dacrymycetes</taxon>
        <taxon>Dacrymycetales</taxon>
        <taxon>Dacrymycetaceae</taxon>
        <taxon>Calocera</taxon>
    </lineage>
</organism>